<evidence type="ECO:0000256" key="2">
    <source>
        <dbReference type="ARBA" id="ARBA00008872"/>
    </source>
</evidence>
<reference evidence="7 8" key="1">
    <citation type="submission" date="2016-10" db="EMBL/GenBank/DDBJ databases">
        <authorList>
            <person name="Cai Z."/>
        </authorList>
    </citation>
    <scope>NUCLEOTIDE SEQUENCE [LARGE SCALE GENOMIC DNA]</scope>
</reference>
<evidence type="ECO:0000256" key="3">
    <source>
        <dbReference type="ARBA" id="ARBA00022898"/>
    </source>
</evidence>
<dbReference type="GO" id="GO:0033387">
    <property type="term" value="P:putrescine biosynthetic process from arginine, via ornithine"/>
    <property type="evidence" value="ECO:0007669"/>
    <property type="project" value="UniProtKB-UniPathway"/>
</dbReference>
<feature type="compositionally biased region" description="Basic and acidic residues" evidence="5">
    <location>
        <begin position="68"/>
        <end position="83"/>
    </location>
</feature>
<feature type="region of interest" description="Disordered" evidence="5">
    <location>
        <begin position="22"/>
        <end position="107"/>
    </location>
</feature>
<feature type="region of interest" description="Disordered" evidence="5">
    <location>
        <begin position="635"/>
        <end position="666"/>
    </location>
</feature>
<feature type="region of interest" description="Disordered" evidence="5">
    <location>
        <begin position="490"/>
        <end position="519"/>
    </location>
</feature>
<dbReference type="PROSITE" id="PS00879">
    <property type="entry name" value="ODR_DC_2_2"/>
    <property type="match status" value="1"/>
</dbReference>
<evidence type="ECO:0000256" key="4">
    <source>
        <dbReference type="ARBA" id="ARBA00023239"/>
    </source>
</evidence>
<dbReference type="EMBL" id="FNXT01000153">
    <property type="protein sequence ID" value="SZX61550.1"/>
    <property type="molecule type" value="Genomic_DNA"/>
</dbReference>
<evidence type="ECO:0000259" key="6">
    <source>
        <dbReference type="Pfam" id="PF02784"/>
    </source>
</evidence>
<feature type="compositionally biased region" description="Low complexity" evidence="5">
    <location>
        <begin position="490"/>
        <end position="508"/>
    </location>
</feature>
<dbReference type="InterPro" id="IPR009006">
    <property type="entry name" value="Ala_racemase/Decarboxylase_C"/>
</dbReference>
<evidence type="ECO:0000256" key="5">
    <source>
        <dbReference type="SAM" id="MobiDB-lite"/>
    </source>
</evidence>
<dbReference type="InterPro" id="IPR029066">
    <property type="entry name" value="PLP-binding_barrel"/>
</dbReference>
<comment type="similarity">
    <text evidence="2">Belongs to the Orn/Lys/Arg decarboxylase class-II family.</text>
</comment>
<dbReference type="GO" id="GO:0004586">
    <property type="term" value="F:ornithine decarboxylase activity"/>
    <property type="evidence" value="ECO:0007669"/>
    <property type="project" value="TreeGrafter"/>
</dbReference>
<evidence type="ECO:0000313" key="7">
    <source>
        <dbReference type="EMBL" id="SZX61550.1"/>
    </source>
</evidence>
<dbReference type="PRINTS" id="PR01182">
    <property type="entry name" value="ORNDCRBXLASE"/>
</dbReference>
<dbReference type="SUPFAM" id="SSF51419">
    <property type="entry name" value="PLP-binding barrel"/>
    <property type="match status" value="1"/>
</dbReference>
<gene>
    <name evidence="7" type="ORF">BQ4739_LOCUS2064</name>
</gene>
<keyword evidence="3" id="KW-0663">Pyridoxal phosphate</keyword>
<sequence>MFSKGTHWLIEGLLHRDHKAAAGQQGQLAAGTAAGAPASDCRSDKQEQATVPPCEPPSSPFGSATEQQSKDTGADEEPLTGREDEAEAAANNNTSQALQQSPSMVKTQLQLGRQSFNRTAPNIFELSRNSSLLDSLQEALPSPQHCSSGSLLFSPRLPAAQMAQLDSLSAAAALTRSISLRHTPTLAQLPVGVQDVLESCGALFIEDGNIEGLAEAASHFIAESGITETFYIYDLGEVARLHNTWRAAMPRVVPHYAGAARKMMYAVAHGVQRTTFDTPPELHKIAALNPRFKCVLRIRCDDLTSKCPLGAKHGADMPEVPGLLQLAQELGLQVTGVSFHVGSGCRDVSVYTEAINRARSVLDMAQQQYGFPPLTLLDIGGGFTAPCDENSSRLFRETAATINKALEQYFPAGCGVDVISEPGRFFAETSATLFTTVLGQRQGRSDAAEPVTEYMLSDSSLGSFRAQVVIDGLEPSYVLLRSPLLASVTQQQGEQQQQRQQQQQQQQQEAAPSGTLNGSSAEPFEQLHACKLLGISGEDDDLIHARAQLPLLRDGDWLMFPYAGAYTISCASMGSFVQPARLFIFSSQAVKGWGDVLPQAAVVSIPETIPEGAEVPSAGSAALLSPLSLGSRGSLGLESAGSGGMQMQRSGSLQRSLVRVPSKPRR</sequence>
<organism evidence="7 8">
    <name type="scientific">Tetradesmus obliquus</name>
    <name type="common">Green alga</name>
    <name type="synonym">Acutodesmus obliquus</name>
    <dbReference type="NCBI Taxonomy" id="3088"/>
    <lineage>
        <taxon>Eukaryota</taxon>
        <taxon>Viridiplantae</taxon>
        <taxon>Chlorophyta</taxon>
        <taxon>core chlorophytes</taxon>
        <taxon>Chlorophyceae</taxon>
        <taxon>CS clade</taxon>
        <taxon>Sphaeropleales</taxon>
        <taxon>Scenedesmaceae</taxon>
        <taxon>Tetradesmus</taxon>
    </lineage>
</organism>
<keyword evidence="8" id="KW-1185">Reference proteome</keyword>
<proteinExistence type="inferred from homology"/>
<feature type="compositionally biased region" description="Polar residues" evidence="5">
    <location>
        <begin position="94"/>
        <end position="107"/>
    </location>
</feature>
<evidence type="ECO:0000313" key="8">
    <source>
        <dbReference type="Proteomes" id="UP000256970"/>
    </source>
</evidence>
<evidence type="ECO:0000256" key="1">
    <source>
        <dbReference type="ARBA" id="ARBA00001933"/>
    </source>
</evidence>
<dbReference type="InterPro" id="IPR022644">
    <property type="entry name" value="De-COase2_N"/>
</dbReference>
<dbReference type="InterPro" id="IPR000183">
    <property type="entry name" value="Orn/DAP/Arg_de-COase"/>
</dbReference>
<dbReference type="GO" id="GO:0005737">
    <property type="term" value="C:cytoplasm"/>
    <property type="evidence" value="ECO:0007669"/>
    <property type="project" value="TreeGrafter"/>
</dbReference>
<comment type="cofactor">
    <cofactor evidence="1">
        <name>pyridoxal 5'-phosphate</name>
        <dbReference type="ChEBI" id="CHEBI:597326"/>
    </cofactor>
</comment>
<dbReference type="PANTHER" id="PTHR11482:SF6">
    <property type="entry name" value="ORNITHINE DECARBOXYLASE 1-RELATED"/>
    <property type="match status" value="1"/>
</dbReference>
<keyword evidence="4" id="KW-0456">Lyase</keyword>
<dbReference type="Gene3D" id="3.20.20.10">
    <property type="entry name" value="Alanine racemase"/>
    <property type="match status" value="1"/>
</dbReference>
<dbReference type="PRINTS" id="PR01179">
    <property type="entry name" value="ODADCRBXLASE"/>
</dbReference>
<dbReference type="InterPro" id="IPR002433">
    <property type="entry name" value="Orn_de-COase"/>
</dbReference>
<dbReference type="STRING" id="3088.A0A383V9D0"/>
<dbReference type="UniPathway" id="UPA00535">
    <property type="reaction ID" value="UER00288"/>
</dbReference>
<protein>
    <recommendedName>
        <fullName evidence="6">Orn/DAP/Arg decarboxylase 2 N-terminal domain-containing protein</fullName>
    </recommendedName>
</protein>
<dbReference type="PANTHER" id="PTHR11482">
    <property type="entry name" value="ARGININE/DIAMINOPIMELATE/ORNITHINE DECARBOXYLASE"/>
    <property type="match status" value="1"/>
</dbReference>
<dbReference type="InterPro" id="IPR022657">
    <property type="entry name" value="De-COase2_CS"/>
</dbReference>
<feature type="compositionally biased region" description="Low complexity" evidence="5">
    <location>
        <begin position="22"/>
        <end position="38"/>
    </location>
</feature>
<dbReference type="Proteomes" id="UP000256970">
    <property type="component" value="Unassembled WGS sequence"/>
</dbReference>
<feature type="domain" description="Orn/DAP/Arg decarboxylase 2 N-terminal" evidence="6">
    <location>
        <begin position="261"/>
        <end position="427"/>
    </location>
</feature>
<dbReference type="AlphaFoldDB" id="A0A383V9D0"/>
<name>A0A383V9D0_TETOB</name>
<feature type="compositionally biased region" description="Low complexity" evidence="5">
    <location>
        <begin position="635"/>
        <end position="652"/>
    </location>
</feature>
<accession>A0A383V9D0</accession>
<dbReference type="Pfam" id="PF02784">
    <property type="entry name" value="Orn_Arg_deC_N"/>
    <property type="match status" value="1"/>
</dbReference>
<dbReference type="Gene3D" id="2.40.37.10">
    <property type="entry name" value="Lyase, Ornithine Decarboxylase, Chain A, domain 1"/>
    <property type="match status" value="1"/>
</dbReference>
<dbReference type="SUPFAM" id="SSF50621">
    <property type="entry name" value="Alanine racemase C-terminal domain-like"/>
    <property type="match status" value="1"/>
</dbReference>